<dbReference type="PANTHER" id="PTHR19136:SF81">
    <property type="entry name" value="MOLYBDENUM COFACTOR GUANYLYLTRANSFERASE"/>
    <property type="match status" value="1"/>
</dbReference>
<name>A0A089NUU3_9HYPH</name>
<evidence type="ECO:0000256" key="4">
    <source>
        <dbReference type="ARBA" id="ARBA00022741"/>
    </source>
</evidence>
<comment type="domain">
    <text evidence="8">The N-terminal domain determines nucleotide recognition and specific binding, while the C-terminal domain determines the specific binding to the target protein.</text>
</comment>
<dbReference type="Gene3D" id="3.90.550.10">
    <property type="entry name" value="Spore Coat Polysaccharide Biosynthesis Protein SpsA, Chain A"/>
    <property type="match status" value="1"/>
</dbReference>
<keyword evidence="11" id="KW-1185">Reference proteome</keyword>
<comment type="function">
    <text evidence="8">Transfers a GMP moiety from GTP to Mo-molybdopterin (Mo-MPT) cofactor (Moco or molybdenum cofactor) to form Mo-molybdopterin guanine dinucleotide (Mo-MGD) cofactor.</text>
</comment>
<comment type="similarity">
    <text evidence="8">Belongs to the MobA family.</text>
</comment>
<dbReference type="AlphaFoldDB" id="A0A089NUU3"/>
<organism evidence="10 11">
    <name type="scientific">Methylobacterium oryzae CBMB20</name>
    <dbReference type="NCBI Taxonomy" id="693986"/>
    <lineage>
        <taxon>Bacteria</taxon>
        <taxon>Pseudomonadati</taxon>
        <taxon>Pseudomonadota</taxon>
        <taxon>Alphaproteobacteria</taxon>
        <taxon>Hyphomicrobiales</taxon>
        <taxon>Methylobacteriaceae</taxon>
        <taxon>Methylobacterium</taxon>
    </lineage>
</organism>
<dbReference type="GO" id="GO:0005525">
    <property type="term" value="F:GTP binding"/>
    <property type="evidence" value="ECO:0007669"/>
    <property type="project" value="UniProtKB-UniRule"/>
</dbReference>
<evidence type="ECO:0000313" key="11">
    <source>
        <dbReference type="Proteomes" id="UP000029492"/>
    </source>
</evidence>
<dbReference type="EC" id="2.7.7.77" evidence="8"/>
<dbReference type="eggNOG" id="COG0746">
    <property type="taxonomic scope" value="Bacteria"/>
</dbReference>
<dbReference type="RefSeq" id="WP_081948698.1">
    <property type="nucleotide sequence ID" value="NZ_CP003811.1"/>
</dbReference>
<feature type="domain" description="MobA-like NTP transferase" evidence="9">
    <location>
        <begin position="8"/>
        <end position="161"/>
    </location>
</feature>
<keyword evidence="1 8" id="KW-0963">Cytoplasm</keyword>
<keyword evidence="5 8" id="KW-0460">Magnesium</keyword>
<keyword evidence="7 8" id="KW-0501">Molybdenum cofactor biosynthesis</keyword>
<evidence type="ECO:0000256" key="7">
    <source>
        <dbReference type="ARBA" id="ARBA00023150"/>
    </source>
</evidence>
<protein>
    <recommendedName>
        <fullName evidence="8">Molybdenum cofactor guanylyltransferase</fullName>
        <shortName evidence="8">MoCo guanylyltransferase</shortName>
        <ecNumber evidence="8">2.7.7.77</ecNumber>
    </recommendedName>
    <alternativeName>
        <fullName evidence="8">GTP:molybdopterin guanylyltransferase</fullName>
    </alternativeName>
    <alternativeName>
        <fullName evidence="8">Mo-MPT guanylyltransferase</fullName>
    </alternativeName>
    <alternativeName>
        <fullName evidence="8">Molybdopterin guanylyltransferase</fullName>
    </alternativeName>
    <alternativeName>
        <fullName evidence="8">Molybdopterin-guanine dinucleotide synthase</fullName>
        <shortName evidence="8">MGD synthase</shortName>
    </alternativeName>
</protein>
<dbReference type="PANTHER" id="PTHR19136">
    <property type="entry name" value="MOLYBDENUM COFACTOR GUANYLYLTRANSFERASE"/>
    <property type="match status" value="1"/>
</dbReference>
<dbReference type="Proteomes" id="UP000029492">
    <property type="component" value="Chromosome"/>
</dbReference>
<dbReference type="EMBL" id="CP003811">
    <property type="protein sequence ID" value="AIQ90305.1"/>
    <property type="molecule type" value="Genomic_DNA"/>
</dbReference>
<evidence type="ECO:0000256" key="2">
    <source>
        <dbReference type="ARBA" id="ARBA00022679"/>
    </source>
</evidence>
<dbReference type="KEGG" id="mor:MOC_2550"/>
<dbReference type="GO" id="GO:1902758">
    <property type="term" value="P:bis(molybdopterin guanine dinucleotide)molybdenum biosynthetic process"/>
    <property type="evidence" value="ECO:0007669"/>
    <property type="project" value="TreeGrafter"/>
</dbReference>
<dbReference type="InterPro" id="IPR029044">
    <property type="entry name" value="Nucleotide-diphossugar_trans"/>
</dbReference>
<comment type="catalytic activity">
    <reaction evidence="8">
        <text>Mo-molybdopterin + GTP + H(+) = Mo-molybdopterin guanine dinucleotide + diphosphate</text>
        <dbReference type="Rhea" id="RHEA:34243"/>
        <dbReference type="ChEBI" id="CHEBI:15378"/>
        <dbReference type="ChEBI" id="CHEBI:33019"/>
        <dbReference type="ChEBI" id="CHEBI:37565"/>
        <dbReference type="ChEBI" id="CHEBI:71302"/>
        <dbReference type="ChEBI" id="CHEBI:71310"/>
        <dbReference type="EC" id="2.7.7.77"/>
    </reaction>
</comment>
<dbReference type="GO" id="GO:0046872">
    <property type="term" value="F:metal ion binding"/>
    <property type="evidence" value="ECO:0007669"/>
    <property type="project" value="UniProtKB-KW"/>
</dbReference>
<reference evidence="10 11" key="1">
    <citation type="journal article" date="2014" name="PLoS ONE">
        <title>Genome Information of Methylobacterium oryzae, a Plant-Probiotic Methylotroph in the Phyllosphere.</title>
        <authorList>
            <person name="Kwak M.J."/>
            <person name="Jeong H."/>
            <person name="Madhaiyan M."/>
            <person name="Lee Y."/>
            <person name="Sa T.M."/>
            <person name="Oh T.K."/>
            <person name="Kim J.F."/>
        </authorList>
    </citation>
    <scope>NUCLEOTIDE SEQUENCE [LARGE SCALE GENOMIC DNA]</scope>
    <source>
        <strain evidence="10 11">CBMB20</strain>
    </source>
</reference>
<dbReference type="GO" id="GO:0005737">
    <property type="term" value="C:cytoplasm"/>
    <property type="evidence" value="ECO:0007669"/>
    <property type="project" value="UniProtKB-SubCell"/>
</dbReference>
<accession>A0A089NUU3</accession>
<dbReference type="SUPFAM" id="SSF53448">
    <property type="entry name" value="Nucleotide-diphospho-sugar transferases"/>
    <property type="match status" value="1"/>
</dbReference>
<dbReference type="NCBIfam" id="TIGR02665">
    <property type="entry name" value="molyb_mobA"/>
    <property type="match status" value="1"/>
</dbReference>
<keyword evidence="2 8" id="KW-0808">Transferase</keyword>
<evidence type="ECO:0000256" key="5">
    <source>
        <dbReference type="ARBA" id="ARBA00022842"/>
    </source>
</evidence>
<dbReference type="HAMAP" id="MF_00316">
    <property type="entry name" value="MobA"/>
    <property type="match status" value="1"/>
</dbReference>
<evidence type="ECO:0000256" key="3">
    <source>
        <dbReference type="ARBA" id="ARBA00022723"/>
    </source>
</evidence>
<comment type="cofactor">
    <cofactor evidence="8">
        <name>Mg(2+)</name>
        <dbReference type="ChEBI" id="CHEBI:18420"/>
    </cofactor>
</comment>
<evidence type="ECO:0000256" key="6">
    <source>
        <dbReference type="ARBA" id="ARBA00023134"/>
    </source>
</evidence>
<comment type="subunit">
    <text evidence="8">Monomer.</text>
</comment>
<feature type="binding site" evidence="8">
    <location>
        <position position="71"/>
    </location>
    <ligand>
        <name>GTP</name>
        <dbReference type="ChEBI" id="CHEBI:37565"/>
    </ligand>
</feature>
<dbReference type="HOGENOM" id="CLU_055597_5_0_5"/>
<feature type="binding site" evidence="8">
    <location>
        <begin position="11"/>
        <end position="13"/>
    </location>
    <ligand>
        <name>GTP</name>
        <dbReference type="ChEBI" id="CHEBI:37565"/>
    </ligand>
</feature>
<comment type="caution">
    <text evidence="8">Lacks conserved residue(s) required for the propagation of feature annotation.</text>
</comment>
<proteinExistence type="inferred from homology"/>
<keyword evidence="3 8" id="KW-0479">Metal-binding</keyword>
<gene>
    <name evidence="8 10" type="primary">mobA</name>
    <name evidence="10" type="ORF">MOC_2550</name>
</gene>
<dbReference type="CDD" id="cd02503">
    <property type="entry name" value="MobA"/>
    <property type="match status" value="1"/>
</dbReference>
<feature type="binding site" evidence="8">
    <location>
        <position position="104"/>
    </location>
    <ligand>
        <name>GTP</name>
        <dbReference type="ChEBI" id="CHEBI:37565"/>
    </ligand>
</feature>
<evidence type="ECO:0000313" key="10">
    <source>
        <dbReference type="EMBL" id="AIQ90305.1"/>
    </source>
</evidence>
<feature type="binding site" evidence="8">
    <location>
        <position position="104"/>
    </location>
    <ligand>
        <name>Mg(2+)</name>
        <dbReference type="ChEBI" id="CHEBI:18420"/>
    </ligand>
</feature>
<evidence type="ECO:0000256" key="1">
    <source>
        <dbReference type="ARBA" id="ARBA00022490"/>
    </source>
</evidence>
<dbReference type="STRING" id="693986.MOC_2550"/>
<dbReference type="GO" id="GO:0061603">
    <property type="term" value="F:molybdenum cofactor guanylyltransferase activity"/>
    <property type="evidence" value="ECO:0007669"/>
    <property type="project" value="UniProtKB-EC"/>
</dbReference>
<keyword evidence="6 8" id="KW-0342">GTP-binding</keyword>
<evidence type="ECO:0000259" key="9">
    <source>
        <dbReference type="Pfam" id="PF12804"/>
    </source>
</evidence>
<dbReference type="Pfam" id="PF12804">
    <property type="entry name" value="NTP_transf_3"/>
    <property type="match status" value="1"/>
</dbReference>
<keyword evidence="4 8" id="KW-0547">Nucleotide-binding</keyword>
<evidence type="ECO:0000256" key="8">
    <source>
        <dbReference type="HAMAP-Rule" id="MF_00316"/>
    </source>
</evidence>
<dbReference type="InterPro" id="IPR013482">
    <property type="entry name" value="Molybde_CF_guanTrfase"/>
</dbReference>
<comment type="subcellular location">
    <subcellularLocation>
        <location evidence="8">Cytoplasm</location>
    </subcellularLocation>
</comment>
<dbReference type="InterPro" id="IPR025877">
    <property type="entry name" value="MobA-like_NTP_Trfase"/>
</dbReference>
<feature type="binding site" evidence="8">
    <location>
        <position position="24"/>
    </location>
    <ligand>
        <name>GTP</name>
        <dbReference type="ChEBI" id="CHEBI:37565"/>
    </ligand>
</feature>
<sequence>MPAPPVLGLILAGGQARRMGGGDKPLLRLDGRTLLERVVERLGPQCGAGLALSANGDPARFSGFPGPVLPDPLPDQPGPLAGILAGLEHAAGHGMARVVSVSGDAPFLPEDLVARLCAAGPESGIALAASGARRHFTIALWPTILRDDLRDYLGRGERRVGAFIDRHGAAVASWPVEPVDPFLNVNTPEDLAAAEALGLRSGSEGHVSGRSSGA</sequence>